<feature type="transmembrane region" description="Helical" evidence="9">
    <location>
        <begin position="72"/>
        <end position="88"/>
    </location>
</feature>
<evidence type="ECO:0000313" key="12">
    <source>
        <dbReference type="Proteomes" id="UP000197153"/>
    </source>
</evidence>
<dbReference type="RefSeq" id="WP_088874287.1">
    <property type="nucleotide sequence ID" value="NZ_CP022112.1"/>
</dbReference>
<dbReference type="InterPro" id="IPR007387">
    <property type="entry name" value="TRAP_DctQ"/>
</dbReference>
<evidence type="ECO:0000313" key="11">
    <source>
        <dbReference type="EMBL" id="ASG23820.1"/>
    </source>
</evidence>
<accession>A0A248JZ50</accession>
<sequence>MRAAGLDKGPGAARLPRGASAPIRWAGMALAWTNRIIATVAAVAVVAAGIVMTEEALARYFLHQSSDWQDETAIFLLVGATFLSAAYVQSRRGHVAIEAVGGLLPTGVERVRRRVADLISLLFCGFFSWKSWVLCHEAWVEGYATFSSWAPPLWIPYLAMSAGMTLLTLQIALQLLAPQAGDDPMEGRAHGHG</sequence>
<name>A0A248JZ50_9PROT</name>
<evidence type="ECO:0000259" key="10">
    <source>
        <dbReference type="Pfam" id="PF04290"/>
    </source>
</evidence>
<evidence type="ECO:0000256" key="6">
    <source>
        <dbReference type="ARBA" id="ARBA00022989"/>
    </source>
</evidence>
<organism evidence="11 12">
    <name type="scientific">Nitrospirillum viridazoti CBAmc</name>
    <dbReference type="NCBI Taxonomy" id="1441467"/>
    <lineage>
        <taxon>Bacteria</taxon>
        <taxon>Pseudomonadati</taxon>
        <taxon>Pseudomonadota</taxon>
        <taxon>Alphaproteobacteria</taxon>
        <taxon>Rhodospirillales</taxon>
        <taxon>Azospirillaceae</taxon>
        <taxon>Nitrospirillum</taxon>
        <taxon>Nitrospirillum viridazoti</taxon>
    </lineage>
</organism>
<evidence type="ECO:0000256" key="2">
    <source>
        <dbReference type="ARBA" id="ARBA00022448"/>
    </source>
</evidence>
<dbReference type="Pfam" id="PF04290">
    <property type="entry name" value="DctQ"/>
    <property type="match status" value="1"/>
</dbReference>
<feature type="transmembrane region" description="Helical" evidence="9">
    <location>
        <begin position="32"/>
        <end position="52"/>
    </location>
</feature>
<feature type="transmembrane region" description="Helical" evidence="9">
    <location>
        <begin position="154"/>
        <end position="176"/>
    </location>
</feature>
<comment type="function">
    <text evidence="9">Part of the tripartite ATP-independent periplasmic (TRAP) transport system.</text>
</comment>
<keyword evidence="12" id="KW-1185">Reference proteome</keyword>
<feature type="transmembrane region" description="Helical" evidence="9">
    <location>
        <begin position="115"/>
        <end position="134"/>
    </location>
</feature>
<dbReference type="GO" id="GO:0005886">
    <property type="term" value="C:plasma membrane"/>
    <property type="evidence" value="ECO:0007669"/>
    <property type="project" value="UniProtKB-SubCell"/>
</dbReference>
<keyword evidence="6 9" id="KW-1133">Transmembrane helix</keyword>
<dbReference type="Proteomes" id="UP000197153">
    <property type="component" value="Chromosome 3"/>
</dbReference>
<gene>
    <name evidence="11" type="ORF">Y958_22910</name>
</gene>
<dbReference type="AlphaFoldDB" id="A0A248JZ50"/>
<dbReference type="PANTHER" id="PTHR35011:SF10">
    <property type="entry name" value="TRAP TRANSPORTER SMALL PERMEASE PROTEIN"/>
    <property type="match status" value="1"/>
</dbReference>
<feature type="domain" description="Tripartite ATP-independent periplasmic transporters DctQ component" evidence="10">
    <location>
        <begin position="51"/>
        <end position="176"/>
    </location>
</feature>
<dbReference type="GO" id="GO:0022857">
    <property type="term" value="F:transmembrane transporter activity"/>
    <property type="evidence" value="ECO:0007669"/>
    <property type="project" value="UniProtKB-UniRule"/>
</dbReference>
<keyword evidence="2 9" id="KW-0813">Transport</keyword>
<dbReference type="GO" id="GO:0015740">
    <property type="term" value="P:C4-dicarboxylate transport"/>
    <property type="evidence" value="ECO:0007669"/>
    <property type="project" value="TreeGrafter"/>
</dbReference>
<dbReference type="InterPro" id="IPR055348">
    <property type="entry name" value="DctQ"/>
</dbReference>
<evidence type="ECO:0000256" key="9">
    <source>
        <dbReference type="RuleBase" id="RU369079"/>
    </source>
</evidence>
<comment type="subcellular location">
    <subcellularLocation>
        <location evidence="1 9">Cell inner membrane</location>
        <topology evidence="1 9">Multi-pass membrane protein</topology>
    </subcellularLocation>
</comment>
<evidence type="ECO:0000256" key="4">
    <source>
        <dbReference type="ARBA" id="ARBA00022519"/>
    </source>
</evidence>
<evidence type="ECO:0000256" key="7">
    <source>
        <dbReference type="ARBA" id="ARBA00023136"/>
    </source>
</evidence>
<comment type="similarity">
    <text evidence="8 9">Belongs to the TRAP transporter small permease family.</text>
</comment>
<keyword evidence="7 9" id="KW-0472">Membrane</keyword>
<protein>
    <recommendedName>
        <fullName evidence="9">TRAP transporter small permease protein</fullName>
    </recommendedName>
</protein>
<evidence type="ECO:0000256" key="5">
    <source>
        <dbReference type="ARBA" id="ARBA00022692"/>
    </source>
</evidence>
<dbReference type="KEGG" id="nao:Y958_22910"/>
<reference evidence="11 12" key="1">
    <citation type="submission" date="2017-06" db="EMBL/GenBank/DDBJ databases">
        <title>Complete genome sequence of Nitrospirillum amazonense strain CBAmC, an endophytic nitrogen-fixing and plant growth-promoting bacterium, isolated from sugarcane.</title>
        <authorList>
            <person name="Schwab S."/>
            <person name="dos Santos Teixeira K.R."/>
            <person name="Simoes Araujo J.L."/>
            <person name="Soares Vidal M."/>
            <person name="Borges de Freitas H.R."/>
            <person name="Rivello Crivelaro A.L."/>
            <person name="Bueno de Camargo Nunes A."/>
            <person name="dos Santos C.M."/>
            <person name="Palmeira da Silva Rosa D."/>
            <person name="da Silva Padilha D."/>
            <person name="da Silva E."/>
            <person name="Araujo Terra L."/>
            <person name="Soares Mendes V."/>
            <person name="Farinelli L."/>
            <person name="Magalhaes Cruz L."/>
            <person name="Baldani J.I."/>
        </authorList>
    </citation>
    <scope>NUCLEOTIDE SEQUENCE [LARGE SCALE GENOMIC DNA]</scope>
    <source>
        <strain evidence="11 12">CBAmC</strain>
    </source>
</reference>
<keyword evidence="4 9" id="KW-0997">Cell inner membrane</keyword>
<dbReference type="EMBL" id="CP022112">
    <property type="protein sequence ID" value="ASG23820.1"/>
    <property type="molecule type" value="Genomic_DNA"/>
</dbReference>
<proteinExistence type="inferred from homology"/>
<comment type="subunit">
    <text evidence="9">The complex comprises the extracytoplasmic solute receptor protein and the two transmembrane proteins.</text>
</comment>
<evidence type="ECO:0000256" key="3">
    <source>
        <dbReference type="ARBA" id="ARBA00022475"/>
    </source>
</evidence>
<keyword evidence="5 9" id="KW-0812">Transmembrane</keyword>
<dbReference type="PANTHER" id="PTHR35011">
    <property type="entry name" value="2,3-DIKETO-L-GULONATE TRAP TRANSPORTER SMALL PERMEASE PROTEIN YIAM"/>
    <property type="match status" value="1"/>
</dbReference>
<evidence type="ECO:0000256" key="1">
    <source>
        <dbReference type="ARBA" id="ARBA00004429"/>
    </source>
</evidence>
<evidence type="ECO:0000256" key="8">
    <source>
        <dbReference type="ARBA" id="ARBA00038436"/>
    </source>
</evidence>
<keyword evidence="3" id="KW-1003">Cell membrane</keyword>